<gene>
    <name evidence="1" type="ORF">GCM10011379_27270</name>
</gene>
<dbReference type="EMBL" id="BMIB01000003">
    <property type="protein sequence ID" value="GGH69708.1"/>
    <property type="molecule type" value="Genomic_DNA"/>
</dbReference>
<dbReference type="RefSeq" id="WP_188953115.1">
    <property type="nucleotide sequence ID" value="NZ_BMIB01000003.1"/>
</dbReference>
<evidence type="ECO:0000313" key="1">
    <source>
        <dbReference type="EMBL" id="GGH69708.1"/>
    </source>
</evidence>
<protein>
    <submittedName>
        <fullName evidence="1">Uncharacterized protein</fullName>
    </submittedName>
</protein>
<dbReference type="AlphaFoldDB" id="A0A917J1I6"/>
<organism evidence="1 2">
    <name type="scientific">Filimonas zeae</name>
    <dbReference type="NCBI Taxonomy" id="1737353"/>
    <lineage>
        <taxon>Bacteria</taxon>
        <taxon>Pseudomonadati</taxon>
        <taxon>Bacteroidota</taxon>
        <taxon>Chitinophagia</taxon>
        <taxon>Chitinophagales</taxon>
        <taxon>Chitinophagaceae</taxon>
        <taxon>Filimonas</taxon>
    </lineage>
</organism>
<evidence type="ECO:0000313" key="2">
    <source>
        <dbReference type="Proteomes" id="UP000627292"/>
    </source>
</evidence>
<comment type="caution">
    <text evidence="1">The sequence shown here is derived from an EMBL/GenBank/DDBJ whole genome shotgun (WGS) entry which is preliminary data.</text>
</comment>
<proteinExistence type="predicted"/>
<dbReference type="Proteomes" id="UP000627292">
    <property type="component" value="Unassembled WGS sequence"/>
</dbReference>
<keyword evidence="2" id="KW-1185">Reference proteome</keyword>
<accession>A0A917J1I6</accession>
<reference evidence="1" key="1">
    <citation type="journal article" date="2014" name="Int. J. Syst. Evol. Microbiol.">
        <title>Complete genome sequence of Corynebacterium casei LMG S-19264T (=DSM 44701T), isolated from a smear-ripened cheese.</title>
        <authorList>
            <consortium name="US DOE Joint Genome Institute (JGI-PGF)"/>
            <person name="Walter F."/>
            <person name="Albersmeier A."/>
            <person name="Kalinowski J."/>
            <person name="Ruckert C."/>
        </authorList>
    </citation>
    <scope>NUCLEOTIDE SEQUENCE</scope>
    <source>
        <strain evidence="1">CGMCC 1.15290</strain>
    </source>
</reference>
<reference evidence="1" key="2">
    <citation type="submission" date="2020-09" db="EMBL/GenBank/DDBJ databases">
        <authorList>
            <person name="Sun Q."/>
            <person name="Zhou Y."/>
        </authorList>
    </citation>
    <scope>NUCLEOTIDE SEQUENCE</scope>
    <source>
        <strain evidence="1">CGMCC 1.15290</strain>
    </source>
</reference>
<name>A0A917J1I6_9BACT</name>
<sequence>MEAISVNTPEYINKLEFDYIETYSFQRGQEYEDDLITQQKDLDQLKDRKKNGAALTAQEEVRYQKLHALLNSTQYLVNSRNEFHPSGQNTATISGCIHRN</sequence>